<evidence type="ECO:0000256" key="1">
    <source>
        <dbReference type="PROSITE-ProRule" id="PRU00339"/>
    </source>
</evidence>
<dbReference type="Gene3D" id="1.25.40.10">
    <property type="entry name" value="Tetratricopeptide repeat domain"/>
    <property type="match status" value="2"/>
</dbReference>
<evidence type="ECO:0000313" key="4">
    <source>
        <dbReference type="Proteomes" id="UP000327013"/>
    </source>
</evidence>
<gene>
    <name evidence="3" type="ORF">FH972_025454</name>
</gene>
<sequence>MGRTKQETKSKRSQKSSNQLNGSASADSSPDAALELLAQATEHLHTGQPDLAISSTQKAVTILSQPGLAPTAKLPALELLGEIYVELGDQDAARSTFTQAAALDPEGILPVEDGGGSDKFLWLAQLSEEGGKDSVGWFEKGCMSLRREITEGQAKAKDDEDLLVVAMNLQKLANALCGAAEVYMTDLSWEDDAEARSEALVSEACAVAPENPEPLQTLASVRISQQRMEEARSALTQSLELWSDLPPEDPDVPDFSTRISLSRLLMEAELEEKAIDVLDRLVIEDDSSVEAWYLGGWCLTLIAEKQAKAEEKMEDAEQSATLKSSRRWLRRALKLYAALEYEDDRLRDHAEELVAGLAKKLGSEEGDEDEEEEVWEGISDEDDDGDQEMQES</sequence>
<dbReference type="InterPro" id="IPR019734">
    <property type="entry name" value="TPR_rpt"/>
</dbReference>
<feature type="region of interest" description="Disordered" evidence="2">
    <location>
        <begin position="1"/>
        <end position="32"/>
    </location>
</feature>
<evidence type="ECO:0000256" key="2">
    <source>
        <dbReference type="SAM" id="MobiDB-lite"/>
    </source>
</evidence>
<dbReference type="CDD" id="cd24142">
    <property type="entry name" value="ACL4-like"/>
    <property type="match status" value="1"/>
</dbReference>
<dbReference type="OrthoDB" id="1914839at2759"/>
<keyword evidence="1" id="KW-0802">TPR repeat</keyword>
<organism evidence="3 4">
    <name type="scientific">Carpinus fangiana</name>
    <dbReference type="NCBI Taxonomy" id="176857"/>
    <lineage>
        <taxon>Eukaryota</taxon>
        <taxon>Viridiplantae</taxon>
        <taxon>Streptophyta</taxon>
        <taxon>Embryophyta</taxon>
        <taxon>Tracheophyta</taxon>
        <taxon>Spermatophyta</taxon>
        <taxon>Magnoliopsida</taxon>
        <taxon>eudicotyledons</taxon>
        <taxon>Gunneridae</taxon>
        <taxon>Pentapetalae</taxon>
        <taxon>rosids</taxon>
        <taxon>fabids</taxon>
        <taxon>Fagales</taxon>
        <taxon>Betulaceae</taxon>
        <taxon>Carpinus</taxon>
    </lineage>
</organism>
<feature type="region of interest" description="Disordered" evidence="2">
    <location>
        <begin position="358"/>
        <end position="392"/>
    </location>
</feature>
<feature type="compositionally biased region" description="Low complexity" evidence="2">
    <location>
        <begin position="23"/>
        <end position="32"/>
    </location>
</feature>
<feature type="compositionally biased region" description="Acidic residues" evidence="2">
    <location>
        <begin position="364"/>
        <end position="392"/>
    </location>
</feature>
<feature type="compositionally biased region" description="Basic and acidic residues" evidence="2">
    <location>
        <begin position="1"/>
        <end position="10"/>
    </location>
</feature>
<dbReference type="AlphaFoldDB" id="A0A5N6L1H2"/>
<proteinExistence type="predicted"/>
<reference evidence="3 4" key="1">
    <citation type="submission" date="2019-06" db="EMBL/GenBank/DDBJ databases">
        <title>A chromosomal-level reference genome of Carpinus fangiana (Coryloideae, Betulaceae).</title>
        <authorList>
            <person name="Yang X."/>
            <person name="Wang Z."/>
            <person name="Zhang L."/>
            <person name="Hao G."/>
            <person name="Liu J."/>
            <person name="Yang Y."/>
        </authorList>
    </citation>
    <scope>NUCLEOTIDE SEQUENCE [LARGE SCALE GENOMIC DNA]</scope>
    <source>
        <strain evidence="3">Cfa_2016G</strain>
        <tissue evidence="3">Leaf</tissue>
    </source>
</reference>
<dbReference type="Proteomes" id="UP000327013">
    <property type="component" value="Unassembled WGS sequence"/>
</dbReference>
<feature type="repeat" description="TPR" evidence="1">
    <location>
        <begin position="74"/>
        <end position="107"/>
    </location>
</feature>
<dbReference type="SMART" id="SM00028">
    <property type="entry name" value="TPR"/>
    <property type="match status" value="3"/>
</dbReference>
<dbReference type="SUPFAM" id="SSF48452">
    <property type="entry name" value="TPR-like"/>
    <property type="match status" value="1"/>
</dbReference>
<accession>A0A5N6L1H2</accession>
<protein>
    <submittedName>
        <fullName evidence="3">Uncharacterized protein</fullName>
    </submittedName>
</protein>
<name>A0A5N6L1H2_9ROSI</name>
<dbReference type="InterPro" id="IPR011990">
    <property type="entry name" value="TPR-like_helical_dom_sf"/>
</dbReference>
<evidence type="ECO:0000313" key="3">
    <source>
        <dbReference type="EMBL" id="KAB8527803.1"/>
    </source>
</evidence>
<keyword evidence="4" id="KW-1185">Reference proteome</keyword>
<dbReference type="EMBL" id="VIBQ01000056">
    <property type="protein sequence ID" value="KAB8527803.1"/>
    <property type="molecule type" value="Genomic_DNA"/>
</dbReference>
<dbReference type="PROSITE" id="PS50005">
    <property type="entry name" value="TPR"/>
    <property type="match status" value="1"/>
</dbReference>
<dbReference type="Pfam" id="PF13181">
    <property type="entry name" value="TPR_8"/>
    <property type="match status" value="1"/>
</dbReference>
<comment type="caution">
    <text evidence="3">The sequence shown here is derived from an EMBL/GenBank/DDBJ whole genome shotgun (WGS) entry which is preliminary data.</text>
</comment>